<evidence type="ECO:0000313" key="5">
    <source>
        <dbReference type="Proteomes" id="UP000305109"/>
    </source>
</evidence>
<accession>A0ABY2RHS7</accession>
<keyword evidence="2" id="KW-0732">Signal</keyword>
<keyword evidence="4" id="KW-0378">Hydrolase</keyword>
<evidence type="ECO:0000256" key="1">
    <source>
        <dbReference type="SAM" id="MobiDB-lite"/>
    </source>
</evidence>
<proteinExistence type="predicted"/>
<dbReference type="InterPro" id="IPR000073">
    <property type="entry name" value="AB_hydrolase_1"/>
</dbReference>
<dbReference type="InterPro" id="IPR029058">
    <property type="entry name" value="AB_hydrolase_fold"/>
</dbReference>
<name>A0ABY2RHS7_9NOCA</name>
<comment type="caution">
    <text evidence="4">The sequence shown here is derived from an EMBL/GenBank/DDBJ whole genome shotgun (WGS) entry which is preliminary data.</text>
</comment>
<dbReference type="PROSITE" id="PS51257">
    <property type="entry name" value="PROKAR_LIPOPROTEIN"/>
    <property type="match status" value="1"/>
</dbReference>
<feature type="chain" id="PRO_5045896110" evidence="2">
    <location>
        <begin position="28"/>
        <end position="335"/>
    </location>
</feature>
<reference evidence="4 5" key="1">
    <citation type="submission" date="2019-04" db="EMBL/GenBank/DDBJ databases">
        <title>Rhodococcus oryzae sp. nov., a novel actinomycete isolated from rhizosphere soil of rice (Oryza sativa L.).</title>
        <authorList>
            <person name="Li C."/>
        </authorList>
    </citation>
    <scope>NUCLEOTIDE SEQUENCE [LARGE SCALE GENOMIC DNA]</scope>
    <source>
        <strain evidence="4 5">NEAU-CX67</strain>
    </source>
</reference>
<dbReference type="Proteomes" id="UP000305109">
    <property type="component" value="Unassembled WGS sequence"/>
</dbReference>
<feature type="region of interest" description="Disordered" evidence="1">
    <location>
        <begin position="127"/>
        <end position="148"/>
    </location>
</feature>
<dbReference type="EMBL" id="SUMD01000007">
    <property type="protein sequence ID" value="TJZ76733.1"/>
    <property type="molecule type" value="Genomic_DNA"/>
</dbReference>
<dbReference type="PANTHER" id="PTHR43798">
    <property type="entry name" value="MONOACYLGLYCEROL LIPASE"/>
    <property type="match status" value="1"/>
</dbReference>
<protein>
    <submittedName>
        <fullName evidence="4">Alpha/beta hydrolase</fullName>
    </submittedName>
</protein>
<dbReference type="Pfam" id="PF12697">
    <property type="entry name" value="Abhydrolase_6"/>
    <property type="match status" value="1"/>
</dbReference>
<dbReference type="InterPro" id="IPR050266">
    <property type="entry name" value="AB_hydrolase_sf"/>
</dbReference>
<dbReference type="RefSeq" id="WP_136910721.1">
    <property type="nucleotide sequence ID" value="NZ_SUMD01000007.1"/>
</dbReference>
<evidence type="ECO:0000256" key="2">
    <source>
        <dbReference type="SAM" id="SignalP"/>
    </source>
</evidence>
<feature type="signal peptide" evidence="2">
    <location>
        <begin position="1"/>
        <end position="27"/>
    </location>
</feature>
<evidence type="ECO:0000259" key="3">
    <source>
        <dbReference type="Pfam" id="PF12697"/>
    </source>
</evidence>
<feature type="compositionally biased region" description="Polar residues" evidence="1">
    <location>
        <begin position="135"/>
        <end position="144"/>
    </location>
</feature>
<evidence type="ECO:0000313" key="4">
    <source>
        <dbReference type="EMBL" id="TJZ76733.1"/>
    </source>
</evidence>
<feature type="domain" description="AB hydrolase-1" evidence="3">
    <location>
        <begin position="79"/>
        <end position="325"/>
    </location>
</feature>
<dbReference type="SUPFAM" id="SSF53474">
    <property type="entry name" value="alpha/beta-Hydrolases"/>
    <property type="match status" value="1"/>
</dbReference>
<gene>
    <name evidence="4" type="ORF">FCG67_16010</name>
</gene>
<organism evidence="4 5">
    <name type="scientific">Rhodococcus oryzae</name>
    <dbReference type="NCBI Taxonomy" id="2571143"/>
    <lineage>
        <taxon>Bacteria</taxon>
        <taxon>Bacillati</taxon>
        <taxon>Actinomycetota</taxon>
        <taxon>Actinomycetes</taxon>
        <taxon>Mycobacteriales</taxon>
        <taxon>Nocardiaceae</taxon>
        <taxon>Rhodococcus</taxon>
    </lineage>
</organism>
<sequence>MRATPGGRIAALRFAAAVLGVTASLIACGSEEENPAGNTVPTADTPQADIARTFDIGGGRQMYLECRGTRSRDDDVPTVVLVPGAVAAADTWREVADQSGDMVPSGSAVYPEVGAFTRVCSYDRPGTARAGDEFTPSTPVSQPTDPERDTADLHALLTAAEVPGPYVLVGWSYGGPIARVYAGTHPDETAGLVLVDGMSEFLESELTPAEFSVFLRMNELDNARRTAQWADVEQLDPAAIFPQLHAAPPVPEVPVVVLSGDTFDPDAFRARLPADAPADYPEVFWRAQLASQDSLARLFPGAQHITKTNSGHNIHNESPQLVVDAIRDVVAAAGG</sequence>
<dbReference type="GO" id="GO:0016787">
    <property type="term" value="F:hydrolase activity"/>
    <property type="evidence" value="ECO:0007669"/>
    <property type="project" value="UniProtKB-KW"/>
</dbReference>
<keyword evidence="5" id="KW-1185">Reference proteome</keyword>
<dbReference type="PANTHER" id="PTHR43798:SF33">
    <property type="entry name" value="HYDROLASE, PUTATIVE (AFU_ORTHOLOGUE AFUA_2G14860)-RELATED"/>
    <property type="match status" value="1"/>
</dbReference>
<dbReference type="Gene3D" id="3.40.50.1820">
    <property type="entry name" value="alpha/beta hydrolase"/>
    <property type="match status" value="1"/>
</dbReference>